<dbReference type="RefSeq" id="XP_014680958.1">
    <property type="nucleotide sequence ID" value="XM_014825472.1"/>
</dbReference>
<keyword evidence="4 6" id="KW-0472">Membrane</keyword>
<dbReference type="PANTHER" id="PTHR11256:SF50">
    <property type="entry name" value="APOPTOSIS REGULATOR CED-9"/>
    <property type="match status" value="1"/>
</dbReference>
<dbReference type="Pfam" id="PF00452">
    <property type="entry name" value="Bcl-2"/>
    <property type="match status" value="1"/>
</dbReference>
<evidence type="ECO:0000256" key="6">
    <source>
        <dbReference type="SAM" id="Phobius"/>
    </source>
</evidence>
<evidence type="ECO:0000256" key="3">
    <source>
        <dbReference type="ARBA" id="ARBA00022703"/>
    </source>
</evidence>
<evidence type="ECO:0000313" key="9">
    <source>
        <dbReference type="RefSeq" id="XP_014680958.1"/>
    </source>
</evidence>
<dbReference type="InterPro" id="IPR046371">
    <property type="entry name" value="Bcl-2_BH1-3"/>
</dbReference>
<dbReference type="GeneID" id="106820878"/>
<protein>
    <submittedName>
        <fullName evidence="9">Apoptosis regulator R1-like</fullName>
    </submittedName>
</protein>
<dbReference type="InterPro" id="IPR002475">
    <property type="entry name" value="Bcl2-like"/>
</dbReference>
<reference evidence="9" key="1">
    <citation type="submission" date="2025-08" db="UniProtKB">
        <authorList>
            <consortium name="RefSeq"/>
        </authorList>
    </citation>
    <scope>IDENTIFICATION</scope>
</reference>
<dbReference type="SMART" id="SM00337">
    <property type="entry name" value="BCL"/>
    <property type="match status" value="1"/>
</dbReference>
<comment type="subcellular location">
    <subcellularLocation>
        <location evidence="1">Membrane</location>
    </subcellularLocation>
</comment>
<feature type="short sequence motif" description="BH4" evidence="5">
    <location>
        <begin position="7"/>
        <end position="26"/>
    </location>
</feature>
<dbReference type="CDD" id="cd06845">
    <property type="entry name" value="Bcl-2_like"/>
    <property type="match status" value="1"/>
</dbReference>
<evidence type="ECO:0000313" key="8">
    <source>
        <dbReference type="Proteomes" id="UP000695022"/>
    </source>
</evidence>
<dbReference type="Proteomes" id="UP000695022">
    <property type="component" value="Unplaced"/>
</dbReference>
<dbReference type="PROSITE" id="PS50062">
    <property type="entry name" value="BCL2_FAMILY"/>
    <property type="match status" value="1"/>
</dbReference>
<organism evidence="8 9">
    <name type="scientific">Priapulus caudatus</name>
    <name type="common">Priapulid worm</name>
    <dbReference type="NCBI Taxonomy" id="37621"/>
    <lineage>
        <taxon>Eukaryota</taxon>
        <taxon>Metazoa</taxon>
        <taxon>Ecdysozoa</taxon>
        <taxon>Scalidophora</taxon>
        <taxon>Priapulida</taxon>
        <taxon>Priapulimorpha</taxon>
        <taxon>Priapulimorphida</taxon>
        <taxon>Priapulidae</taxon>
        <taxon>Priapulus</taxon>
    </lineage>
</organism>
<evidence type="ECO:0000256" key="5">
    <source>
        <dbReference type="PROSITE-ProRule" id="PRU00025"/>
    </source>
</evidence>
<gene>
    <name evidence="9" type="primary">LOC106820878</name>
</gene>
<keyword evidence="6" id="KW-1133">Transmembrane helix</keyword>
<dbReference type="PROSITE" id="PS50063">
    <property type="entry name" value="BH4_2"/>
    <property type="match status" value="1"/>
</dbReference>
<evidence type="ECO:0000259" key="7">
    <source>
        <dbReference type="PROSITE" id="PS50063"/>
    </source>
</evidence>
<dbReference type="InterPro" id="IPR026298">
    <property type="entry name" value="Bcl-2_fam"/>
</dbReference>
<sequence length="189" mass="21271">MALGSRNRRMVMDYVAYRLERAHLDWVTRPILPSPDTPCTFMRTIADEFRERSKDRINDDMAERMHLVDSDSAQAVCGYCGVLNDLFEQEVKWGWIVGMFAFTGTLCECAAKRGKPELIDAFVDAASSYCDTNLQPWIDDNGGWDGFVEYYKDKSRWGEIKWPSMTGIICGAAAVTAVGVATMALLSRT</sequence>
<evidence type="ECO:0000256" key="1">
    <source>
        <dbReference type="ARBA" id="ARBA00004370"/>
    </source>
</evidence>
<keyword evidence="3 5" id="KW-0053">Apoptosis</keyword>
<accession>A0ABM1F937</accession>
<name>A0ABM1F937_PRICU</name>
<feature type="transmembrane region" description="Helical" evidence="6">
    <location>
        <begin position="162"/>
        <end position="186"/>
    </location>
</feature>
<keyword evidence="6" id="KW-0812">Transmembrane</keyword>
<dbReference type="PANTHER" id="PTHR11256">
    <property type="entry name" value="BCL-2 RELATED"/>
    <property type="match status" value="1"/>
</dbReference>
<dbReference type="InterPro" id="IPR003093">
    <property type="entry name" value="Bcl2_BH4"/>
</dbReference>
<keyword evidence="8" id="KW-1185">Reference proteome</keyword>
<proteinExistence type="inferred from homology"/>
<dbReference type="PRINTS" id="PR01862">
    <property type="entry name" value="BCL2FAMILY"/>
</dbReference>
<evidence type="ECO:0000256" key="2">
    <source>
        <dbReference type="ARBA" id="ARBA00009458"/>
    </source>
</evidence>
<evidence type="ECO:0000256" key="4">
    <source>
        <dbReference type="ARBA" id="ARBA00023136"/>
    </source>
</evidence>
<comment type="similarity">
    <text evidence="2">Belongs to the Bcl-2 family.</text>
</comment>
<dbReference type="PROSITE" id="PS01258">
    <property type="entry name" value="BH2"/>
    <property type="match status" value="1"/>
</dbReference>
<dbReference type="SUPFAM" id="SSF56854">
    <property type="entry name" value="Bcl-2 inhibitors of programmed cell death"/>
    <property type="match status" value="1"/>
</dbReference>
<dbReference type="InterPro" id="IPR020726">
    <property type="entry name" value="Bcl2_BH2_motif_CS"/>
</dbReference>
<dbReference type="InterPro" id="IPR036834">
    <property type="entry name" value="Bcl-2-like_sf"/>
</dbReference>
<feature type="domain" description="Apoptosis regulator Bcl-2 family BH4" evidence="7">
    <location>
        <begin position="7"/>
        <end position="26"/>
    </location>
</feature>
<dbReference type="Gene3D" id="1.10.437.10">
    <property type="entry name" value="Blc2-like"/>
    <property type="match status" value="1"/>
</dbReference>